<dbReference type="PANTHER" id="PTHR34137:SF1">
    <property type="entry name" value="EXODEOXYRIBONUCLEASE 7 SMALL SUBUNIT"/>
    <property type="match status" value="1"/>
</dbReference>
<comment type="subunit">
    <text evidence="6">Heterooligomer composed of large and small subunits.</text>
</comment>
<sequence length="100" mass="10626">MSGNGSNPDESGGHHFDPEADHPEVAKLGYEQARDELAEVVSQLEAGGLNLEDSLALWERGEALASVCERHLAGARERVENALAAVEPADEESAADDDTE</sequence>
<feature type="compositionally biased region" description="Basic and acidic residues" evidence="7">
    <location>
        <begin position="11"/>
        <end position="24"/>
    </location>
</feature>
<comment type="similarity">
    <text evidence="1 6">Belongs to the XseB family.</text>
</comment>
<keyword evidence="5 6" id="KW-0269">Exonuclease</keyword>
<keyword evidence="3 6" id="KW-0540">Nuclease</keyword>
<dbReference type="Gene3D" id="1.10.287.1040">
    <property type="entry name" value="Exonuclease VII, small subunit"/>
    <property type="match status" value="1"/>
</dbReference>
<proteinExistence type="inferred from homology"/>
<dbReference type="PANTHER" id="PTHR34137">
    <property type="entry name" value="EXODEOXYRIBONUCLEASE 7 SMALL SUBUNIT"/>
    <property type="match status" value="1"/>
</dbReference>
<evidence type="ECO:0000256" key="4">
    <source>
        <dbReference type="ARBA" id="ARBA00022801"/>
    </source>
</evidence>
<dbReference type="InterPro" id="IPR037004">
    <property type="entry name" value="Exonuc_VII_ssu_sf"/>
</dbReference>
<evidence type="ECO:0000256" key="7">
    <source>
        <dbReference type="SAM" id="MobiDB-lite"/>
    </source>
</evidence>
<evidence type="ECO:0000256" key="6">
    <source>
        <dbReference type="HAMAP-Rule" id="MF_00337"/>
    </source>
</evidence>
<dbReference type="InterPro" id="IPR003761">
    <property type="entry name" value="Exonuc_VII_S"/>
</dbReference>
<dbReference type="NCBIfam" id="NF002139">
    <property type="entry name" value="PRK00977.1-3"/>
    <property type="match status" value="1"/>
</dbReference>
<keyword evidence="9" id="KW-1185">Reference proteome</keyword>
<evidence type="ECO:0000256" key="1">
    <source>
        <dbReference type="ARBA" id="ARBA00009998"/>
    </source>
</evidence>
<comment type="subcellular location">
    <subcellularLocation>
        <location evidence="6">Cytoplasm</location>
    </subcellularLocation>
</comment>
<organism evidence="8 9">
    <name type="scientific">Allosaccharopolyspora coralli</name>
    <dbReference type="NCBI Taxonomy" id="2665642"/>
    <lineage>
        <taxon>Bacteria</taxon>
        <taxon>Bacillati</taxon>
        <taxon>Actinomycetota</taxon>
        <taxon>Actinomycetes</taxon>
        <taxon>Pseudonocardiales</taxon>
        <taxon>Pseudonocardiaceae</taxon>
        <taxon>Allosaccharopolyspora</taxon>
    </lineage>
</organism>
<dbReference type="RefSeq" id="WP_154075408.1">
    <property type="nucleotide sequence ID" value="NZ_CP045929.1"/>
</dbReference>
<dbReference type="GO" id="GO:0005829">
    <property type="term" value="C:cytosol"/>
    <property type="evidence" value="ECO:0007669"/>
    <property type="project" value="TreeGrafter"/>
</dbReference>
<dbReference type="EMBL" id="CP045929">
    <property type="protein sequence ID" value="QGK68805.1"/>
    <property type="molecule type" value="Genomic_DNA"/>
</dbReference>
<gene>
    <name evidence="6" type="primary">xseB</name>
    <name evidence="8" type="ORF">GIY23_03920</name>
</gene>
<keyword evidence="2 6" id="KW-0963">Cytoplasm</keyword>
<dbReference type="EC" id="3.1.11.6" evidence="6"/>
<accession>A0A5Q3QBF5</accession>
<evidence type="ECO:0000313" key="9">
    <source>
        <dbReference type="Proteomes" id="UP000371041"/>
    </source>
</evidence>
<dbReference type="Proteomes" id="UP000371041">
    <property type="component" value="Chromosome"/>
</dbReference>
<dbReference type="GO" id="GO:0009318">
    <property type="term" value="C:exodeoxyribonuclease VII complex"/>
    <property type="evidence" value="ECO:0007669"/>
    <property type="project" value="UniProtKB-UniRule"/>
</dbReference>
<dbReference type="KEGG" id="sace:GIY23_03920"/>
<evidence type="ECO:0000256" key="5">
    <source>
        <dbReference type="ARBA" id="ARBA00022839"/>
    </source>
</evidence>
<dbReference type="GO" id="GO:0008855">
    <property type="term" value="F:exodeoxyribonuclease VII activity"/>
    <property type="evidence" value="ECO:0007669"/>
    <property type="project" value="UniProtKB-UniRule"/>
</dbReference>
<comment type="function">
    <text evidence="6">Bidirectionally degrades single-stranded DNA into large acid-insoluble oligonucleotides, which are then degraded further into small acid-soluble oligonucleotides.</text>
</comment>
<dbReference type="NCBIfam" id="TIGR01280">
    <property type="entry name" value="xseB"/>
    <property type="match status" value="1"/>
</dbReference>
<evidence type="ECO:0000256" key="2">
    <source>
        <dbReference type="ARBA" id="ARBA00022490"/>
    </source>
</evidence>
<dbReference type="GO" id="GO:0006308">
    <property type="term" value="P:DNA catabolic process"/>
    <property type="evidence" value="ECO:0007669"/>
    <property type="project" value="UniProtKB-UniRule"/>
</dbReference>
<dbReference type="SUPFAM" id="SSF116842">
    <property type="entry name" value="XseB-like"/>
    <property type="match status" value="1"/>
</dbReference>
<reference evidence="9" key="1">
    <citation type="submission" date="2019-11" db="EMBL/GenBank/DDBJ databases">
        <title>The complete genome sequence of Saccharopolyspora sp. E2A.</title>
        <authorList>
            <person name="Zhang G."/>
        </authorList>
    </citation>
    <scope>NUCLEOTIDE SEQUENCE [LARGE SCALE GENOMIC DNA]</scope>
    <source>
        <strain evidence="9">E2A</strain>
    </source>
</reference>
<evidence type="ECO:0000313" key="8">
    <source>
        <dbReference type="EMBL" id="QGK68805.1"/>
    </source>
</evidence>
<name>A0A5Q3QBF5_9PSEU</name>
<dbReference type="Pfam" id="PF02609">
    <property type="entry name" value="Exonuc_VII_S"/>
    <property type="match status" value="1"/>
</dbReference>
<evidence type="ECO:0000256" key="3">
    <source>
        <dbReference type="ARBA" id="ARBA00022722"/>
    </source>
</evidence>
<feature type="region of interest" description="Disordered" evidence="7">
    <location>
        <begin position="1"/>
        <end position="24"/>
    </location>
</feature>
<keyword evidence="4 6" id="KW-0378">Hydrolase</keyword>
<protein>
    <recommendedName>
        <fullName evidence="6">Exodeoxyribonuclease 7 small subunit</fullName>
        <ecNumber evidence="6">3.1.11.6</ecNumber>
    </recommendedName>
    <alternativeName>
        <fullName evidence="6">Exodeoxyribonuclease VII small subunit</fullName>
        <shortName evidence="6">Exonuclease VII small subunit</shortName>
    </alternativeName>
</protein>
<dbReference type="HAMAP" id="MF_00337">
    <property type="entry name" value="Exonuc_7_S"/>
    <property type="match status" value="1"/>
</dbReference>
<dbReference type="AlphaFoldDB" id="A0A5Q3QBF5"/>
<comment type="catalytic activity">
    <reaction evidence="6">
        <text>Exonucleolytic cleavage in either 5'- to 3'- or 3'- to 5'-direction to yield nucleoside 5'-phosphates.</text>
        <dbReference type="EC" id="3.1.11.6"/>
    </reaction>
</comment>